<organism evidence="1 2">
    <name type="scientific">Stylosanthes scabra</name>
    <dbReference type="NCBI Taxonomy" id="79078"/>
    <lineage>
        <taxon>Eukaryota</taxon>
        <taxon>Viridiplantae</taxon>
        <taxon>Streptophyta</taxon>
        <taxon>Embryophyta</taxon>
        <taxon>Tracheophyta</taxon>
        <taxon>Spermatophyta</taxon>
        <taxon>Magnoliopsida</taxon>
        <taxon>eudicotyledons</taxon>
        <taxon>Gunneridae</taxon>
        <taxon>Pentapetalae</taxon>
        <taxon>rosids</taxon>
        <taxon>fabids</taxon>
        <taxon>Fabales</taxon>
        <taxon>Fabaceae</taxon>
        <taxon>Papilionoideae</taxon>
        <taxon>50 kb inversion clade</taxon>
        <taxon>dalbergioids sensu lato</taxon>
        <taxon>Dalbergieae</taxon>
        <taxon>Pterocarpus clade</taxon>
        <taxon>Stylosanthes</taxon>
    </lineage>
</organism>
<keyword evidence="2" id="KW-1185">Reference proteome</keyword>
<protein>
    <recommendedName>
        <fullName evidence="3">DUF4283 domain-containing protein</fullName>
    </recommendedName>
</protein>
<reference evidence="1 2" key="1">
    <citation type="journal article" date="2023" name="Plants (Basel)">
        <title>Bridging the Gap: Combining Genomics and Transcriptomics Approaches to Understand Stylosanthes scabra, an Orphan Legume from the Brazilian Caatinga.</title>
        <authorList>
            <person name="Ferreira-Neto J.R.C."/>
            <person name="da Silva M.D."/>
            <person name="Binneck E."/>
            <person name="de Melo N.F."/>
            <person name="da Silva R.H."/>
            <person name="de Melo A.L.T.M."/>
            <person name="Pandolfi V."/>
            <person name="Bustamante F.O."/>
            <person name="Brasileiro-Vidal A.C."/>
            <person name="Benko-Iseppon A.M."/>
        </authorList>
    </citation>
    <scope>NUCLEOTIDE SEQUENCE [LARGE SCALE GENOMIC DNA]</scope>
    <source>
        <tissue evidence="1">Leaves</tissue>
    </source>
</reference>
<evidence type="ECO:0000313" key="1">
    <source>
        <dbReference type="EMBL" id="MED6167831.1"/>
    </source>
</evidence>
<name>A0ABU6V6U1_9FABA</name>
<comment type="caution">
    <text evidence="1">The sequence shown here is derived from an EMBL/GenBank/DDBJ whole genome shotgun (WGS) entry which is preliminary data.</text>
</comment>
<proteinExistence type="predicted"/>
<dbReference type="PANTHER" id="PTHR31286:SF167">
    <property type="entry name" value="OS09G0268800 PROTEIN"/>
    <property type="match status" value="1"/>
</dbReference>
<sequence>MGDPSARDPFIQPTPEEETNEPIILFDNEDIKDGIQGCKNTGLEKVLKGNMWTFQNSWMLIKKWDRNEEQTDKGIEEVDIKLQIWGLLEHCKTNKLGKKIAAVAGGIIDCENYEINREHHRFLKATVEINIHKPLQKGVNVGSQ</sequence>
<dbReference type="Proteomes" id="UP001341840">
    <property type="component" value="Unassembled WGS sequence"/>
</dbReference>
<evidence type="ECO:0000313" key="2">
    <source>
        <dbReference type="Proteomes" id="UP001341840"/>
    </source>
</evidence>
<dbReference type="InterPro" id="IPR040256">
    <property type="entry name" value="At4g02000-like"/>
</dbReference>
<gene>
    <name evidence="1" type="ORF">PIB30_006480</name>
</gene>
<accession>A0ABU6V6U1</accession>
<dbReference type="EMBL" id="JASCZI010151048">
    <property type="protein sequence ID" value="MED6167831.1"/>
    <property type="molecule type" value="Genomic_DNA"/>
</dbReference>
<dbReference type="PANTHER" id="PTHR31286">
    <property type="entry name" value="GLYCINE-RICH CELL WALL STRUCTURAL PROTEIN 1.8-LIKE"/>
    <property type="match status" value="1"/>
</dbReference>
<evidence type="ECO:0008006" key="3">
    <source>
        <dbReference type="Google" id="ProtNLM"/>
    </source>
</evidence>